<feature type="transmembrane region" description="Helical" evidence="7">
    <location>
        <begin position="204"/>
        <end position="222"/>
    </location>
</feature>
<feature type="transmembrane region" description="Helical" evidence="7">
    <location>
        <begin position="180"/>
        <end position="197"/>
    </location>
</feature>
<comment type="similarity">
    <text evidence="1">Belongs to the Lgt family.</text>
</comment>
<evidence type="ECO:0000256" key="3">
    <source>
        <dbReference type="ARBA" id="ARBA00022679"/>
    </source>
</evidence>
<sequence length="268" mass="30507">MGISFVIIAIFIMSREKRKSKGQDHLVHPYQLTPKMLLFCAVFGFIGSKFFNIMEDWDLHRNFSVLEILRFSGLTFYGGLIFGAIVYFIMGIRKKIPWRSLADIGALGMLVAYGVGRLGCHFSGDGDWGIVNNIPKPFSWLPDHLWAFNFPHNVIQQGIFIPGCVGKYCMVLPEAVFPTSAYESIFILTAFFILLIFRNKLRTPGLIASIYFVIIGVERLLIEYIRVNYKFNVFGVWMSEAQIISVISILLGIGLFIYIFKLKSSTSR</sequence>
<dbReference type="EC" id="2.5.1.145" evidence="8"/>
<dbReference type="GO" id="GO:0008961">
    <property type="term" value="F:phosphatidylglycerol-prolipoprotein diacylglyceryl transferase activity"/>
    <property type="evidence" value="ECO:0007669"/>
    <property type="project" value="UniProtKB-EC"/>
</dbReference>
<evidence type="ECO:0000256" key="5">
    <source>
        <dbReference type="ARBA" id="ARBA00022989"/>
    </source>
</evidence>
<dbReference type="EMBL" id="JBHTKY010000030">
    <property type="protein sequence ID" value="MFD1167112.1"/>
    <property type="molecule type" value="Genomic_DNA"/>
</dbReference>
<dbReference type="RefSeq" id="WP_380898260.1">
    <property type="nucleotide sequence ID" value="NZ_JBHTKY010000030.1"/>
</dbReference>
<keyword evidence="5 7" id="KW-1133">Transmembrane helix</keyword>
<proteinExistence type="inferred from homology"/>
<keyword evidence="3 8" id="KW-0808">Transferase</keyword>
<evidence type="ECO:0000256" key="2">
    <source>
        <dbReference type="ARBA" id="ARBA00022475"/>
    </source>
</evidence>
<evidence type="ECO:0000256" key="4">
    <source>
        <dbReference type="ARBA" id="ARBA00022692"/>
    </source>
</evidence>
<accession>A0ABW3RR42</accession>
<gene>
    <name evidence="8" type="ORF">ACFQ2C_16030</name>
</gene>
<keyword evidence="2" id="KW-1003">Cell membrane</keyword>
<evidence type="ECO:0000256" key="1">
    <source>
        <dbReference type="ARBA" id="ARBA00007150"/>
    </source>
</evidence>
<reference evidence="9" key="1">
    <citation type="journal article" date="2019" name="Int. J. Syst. Evol. Microbiol.">
        <title>The Global Catalogue of Microorganisms (GCM) 10K type strain sequencing project: providing services to taxonomists for standard genome sequencing and annotation.</title>
        <authorList>
            <consortium name="The Broad Institute Genomics Platform"/>
            <consortium name="The Broad Institute Genome Sequencing Center for Infectious Disease"/>
            <person name="Wu L."/>
            <person name="Ma J."/>
        </authorList>
    </citation>
    <scope>NUCLEOTIDE SEQUENCE [LARGE SCALE GENOMIC DNA]</scope>
    <source>
        <strain evidence="9">CCUG 52468</strain>
    </source>
</reference>
<feature type="transmembrane region" description="Helical" evidence="7">
    <location>
        <begin position="74"/>
        <end position="92"/>
    </location>
</feature>
<name>A0ABW3RR42_9SPHI</name>
<comment type="caution">
    <text evidence="8">The sequence shown here is derived from an EMBL/GenBank/DDBJ whole genome shotgun (WGS) entry which is preliminary data.</text>
</comment>
<keyword evidence="9" id="KW-1185">Reference proteome</keyword>
<protein>
    <submittedName>
        <fullName evidence="8">Prolipoprotein diacylglyceryl transferase</fullName>
        <ecNumber evidence="8">2.5.1.145</ecNumber>
    </submittedName>
</protein>
<organism evidence="8 9">
    <name type="scientific">Sphingobacterium daejeonense</name>
    <dbReference type="NCBI Taxonomy" id="371142"/>
    <lineage>
        <taxon>Bacteria</taxon>
        <taxon>Pseudomonadati</taxon>
        <taxon>Bacteroidota</taxon>
        <taxon>Sphingobacteriia</taxon>
        <taxon>Sphingobacteriales</taxon>
        <taxon>Sphingobacteriaceae</taxon>
        <taxon>Sphingobacterium</taxon>
    </lineage>
</organism>
<dbReference type="Proteomes" id="UP001597205">
    <property type="component" value="Unassembled WGS sequence"/>
</dbReference>
<evidence type="ECO:0000313" key="9">
    <source>
        <dbReference type="Proteomes" id="UP001597205"/>
    </source>
</evidence>
<feature type="transmembrane region" description="Helical" evidence="7">
    <location>
        <begin position="242"/>
        <end position="260"/>
    </location>
</feature>
<dbReference type="Pfam" id="PF01790">
    <property type="entry name" value="LGT"/>
    <property type="match status" value="1"/>
</dbReference>
<evidence type="ECO:0000313" key="8">
    <source>
        <dbReference type="EMBL" id="MFD1167112.1"/>
    </source>
</evidence>
<evidence type="ECO:0000256" key="7">
    <source>
        <dbReference type="SAM" id="Phobius"/>
    </source>
</evidence>
<evidence type="ECO:0000256" key="6">
    <source>
        <dbReference type="ARBA" id="ARBA00023136"/>
    </source>
</evidence>
<feature type="transmembrane region" description="Helical" evidence="7">
    <location>
        <begin position="36"/>
        <end position="54"/>
    </location>
</feature>
<dbReference type="PANTHER" id="PTHR30589:SF0">
    <property type="entry name" value="PHOSPHATIDYLGLYCEROL--PROLIPOPROTEIN DIACYLGLYCERYL TRANSFERASE"/>
    <property type="match status" value="1"/>
</dbReference>
<feature type="transmembrane region" description="Helical" evidence="7">
    <location>
        <begin position="104"/>
        <end position="124"/>
    </location>
</feature>
<keyword evidence="4 7" id="KW-0812">Transmembrane</keyword>
<dbReference type="InterPro" id="IPR001640">
    <property type="entry name" value="Lgt"/>
</dbReference>
<keyword evidence="6 7" id="KW-0472">Membrane</keyword>
<dbReference type="PANTHER" id="PTHR30589">
    <property type="entry name" value="PROLIPOPROTEIN DIACYLGLYCERYL TRANSFERASE"/>
    <property type="match status" value="1"/>
</dbReference>